<evidence type="ECO:0000313" key="13">
    <source>
        <dbReference type="EMBL" id="CAD7249617.1"/>
    </source>
</evidence>
<keyword evidence="10" id="KW-0732">Signal</keyword>
<dbReference type="Pfam" id="PF00089">
    <property type="entry name" value="Trypsin"/>
    <property type="match status" value="1"/>
</dbReference>
<keyword evidence="14" id="KW-1185">Reference proteome</keyword>
<dbReference type="GO" id="GO:0004252">
    <property type="term" value="F:serine-type endopeptidase activity"/>
    <property type="evidence" value="ECO:0007669"/>
    <property type="project" value="InterPro"/>
</dbReference>
<dbReference type="GO" id="GO:0005576">
    <property type="term" value="C:extracellular region"/>
    <property type="evidence" value="ECO:0007669"/>
    <property type="project" value="UniProtKB-SubCell"/>
</dbReference>
<keyword evidence="7" id="KW-0720">Serine protease</keyword>
<dbReference type="InterPro" id="IPR020864">
    <property type="entry name" value="MACPF"/>
</dbReference>
<protein>
    <submittedName>
        <fullName evidence="13">Uncharacterized protein</fullName>
    </submittedName>
</protein>
<evidence type="ECO:0000256" key="5">
    <source>
        <dbReference type="ARBA" id="ARBA00022670"/>
    </source>
</evidence>
<evidence type="ECO:0000259" key="12">
    <source>
        <dbReference type="PROSITE" id="PS51412"/>
    </source>
</evidence>
<dbReference type="InterPro" id="IPR001254">
    <property type="entry name" value="Trypsin_dom"/>
</dbReference>
<feature type="domain" description="Peptidase S1" evidence="11">
    <location>
        <begin position="873"/>
        <end position="1098"/>
    </location>
</feature>
<feature type="chain" id="PRO_5036209770" evidence="10">
    <location>
        <begin position="24"/>
        <end position="1107"/>
    </location>
</feature>
<evidence type="ECO:0000313" key="14">
    <source>
        <dbReference type="Proteomes" id="UP000677054"/>
    </source>
</evidence>
<dbReference type="AlphaFoldDB" id="A0A7R9A8S9"/>
<comment type="subcellular location">
    <subcellularLocation>
        <location evidence="1">Membrane</location>
    </subcellularLocation>
    <subcellularLocation>
        <location evidence="2">Secreted</location>
    </subcellularLocation>
</comment>
<dbReference type="GO" id="GO:0016020">
    <property type="term" value="C:membrane"/>
    <property type="evidence" value="ECO:0007669"/>
    <property type="project" value="UniProtKB-SubCell"/>
</dbReference>
<dbReference type="InterPro" id="IPR001314">
    <property type="entry name" value="Peptidase_S1A"/>
</dbReference>
<dbReference type="SMART" id="SM00020">
    <property type="entry name" value="Tryp_SPc"/>
    <property type="match status" value="1"/>
</dbReference>
<dbReference type="FunFam" id="2.40.10.10:FF:000047">
    <property type="entry name" value="Trypsin eta"/>
    <property type="match status" value="1"/>
</dbReference>
<organism evidence="13">
    <name type="scientific">Darwinula stevensoni</name>
    <dbReference type="NCBI Taxonomy" id="69355"/>
    <lineage>
        <taxon>Eukaryota</taxon>
        <taxon>Metazoa</taxon>
        <taxon>Ecdysozoa</taxon>
        <taxon>Arthropoda</taxon>
        <taxon>Crustacea</taxon>
        <taxon>Oligostraca</taxon>
        <taxon>Ostracoda</taxon>
        <taxon>Podocopa</taxon>
        <taxon>Podocopida</taxon>
        <taxon>Darwinulocopina</taxon>
        <taxon>Darwinuloidea</taxon>
        <taxon>Darwinulidae</taxon>
        <taxon>Darwinula</taxon>
    </lineage>
</organism>
<comment type="similarity">
    <text evidence="3">Belongs to the peptidase S1 family.</text>
</comment>
<evidence type="ECO:0000256" key="8">
    <source>
        <dbReference type="ARBA" id="ARBA00023136"/>
    </source>
</evidence>
<dbReference type="InterPro" id="IPR043504">
    <property type="entry name" value="Peptidase_S1_PA_chymotrypsin"/>
</dbReference>
<accession>A0A7R9A8S9</accession>
<keyword evidence="9" id="KW-1015">Disulfide bond</keyword>
<evidence type="ECO:0000259" key="11">
    <source>
        <dbReference type="PROSITE" id="PS50240"/>
    </source>
</evidence>
<dbReference type="PANTHER" id="PTHR24276:SF91">
    <property type="entry name" value="AT26814P-RELATED"/>
    <property type="match status" value="1"/>
</dbReference>
<dbReference type="PROSITE" id="PS50240">
    <property type="entry name" value="TRYPSIN_DOM"/>
    <property type="match status" value="1"/>
</dbReference>
<dbReference type="PANTHER" id="PTHR24276">
    <property type="entry name" value="POLYSERASE-RELATED"/>
    <property type="match status" value="1"/>
</dbReference>
<evidence type="ECO:0000256" key="9">
    <source>
        <dbReference type="ARBA" id="ARBA00023157"/>
    </source>
</evidence>
<evidence type="ECO:0000256" key="6">
    <source>
        <dbReference type="ARBA" id="ARBA00022801"/>
    </source>
</evidence>
<dbReference type="GO" id="GO:0016485">
    <property type="term" value="P:protein processing"/>
    <property type="evidence" value="ECO:0007669"/>
    <property type="project" value="UniProtKB-ARBA"/>
</dbReference>
<dbReference type="OrthoDB" id="160862at2759"/>
<dbReference type="EMBL" id="LR901914">
    <property type="protein sequence ID" value="CAD7249617.1"/>
    <property type="molecule type" value="Genomic_DNA"/>
</dbReference>
<evidence type="ECO:0000256" key="4">
    <source>
        <dbReference type="ARBA" id="ARBA00022525"/>
    </source>
</evidence>
<dbReference type="Proteomes" id="UP000677054">
    <property type="component" value="Unassembled WGS sequence"/>
</dbReference>
<dbReference type="SUPFAM" id="SSF50494">
    <property type="entry name" value="Trypsin-like serine proteases"/>
    <property type="match status" value="1"/>
</dbReference>
<dbReference type="InterPro" id="IPR050430">
    <property type="entry name" value="Peptidase_S1"/>
</dbReference>
<dbReference type="PROSITE" id="PS51412">
    <property type="entry name" value="MACPF_2"/>
    <property type="match status" value="1"/>
</dbReference>
<dbReference type="InterPro" id="IPR009003">
    <property type="entry name" value="Peptidase_S1_PA"/>
</dbReference>
<evidence type="ECO:0000256" key="7">
    <source>
        <dbReference type="ARBA" id="ARBA00022825"/>
    </source>
</evidence>
<dbReference type="Pfam" id="PF01823">
    <property type="entry name" value="MACPF"/>
    <property type="match status" value="1"/>
</dbReference>
<name>A0A7R9A8S9_9CRUS</name>
<dbReference type="CDD" id="cd00190">
    <property type="entry name" value="Tryp_SPc"/>
    <property type="match status" value="1"/>
</dbReference>
<dbReference type="InterPro" id="IPR018114">
    <property type="entry name" value="TRYPSIN_HIS"/>
</dbReference>
<dbReference type="EMBL" id="CAJPEV010002397">
    <property type="protein sequence ID" value="CAG0896757.1"/>
    <property type="molecule type" value="Genomic_DNA"/>
</dbReference>
<evidence type="ECO:0000256" key="1">
    <source>
        <dbReference type="ARBA" id="ARBA00004370"/>
    </source>
</evidence>
<feature type="signal peptide" evidence="10">
    <location>
        <begin position="1"/>
        <end position="23"/>
    </location>
</feature>
<dbReference type="PROSITE" id="PS00134">
    <property type="entry name" value="TRYPSIN_HIS"/>
    <property type="match status" value="1"/>
</dbReference>
<evidence type="ECO:0000256" key="3">
    <source>
        <dbReference type="ARBA" id="ARBA00007664"/>
    </source>
</evidence>
<sequence>MTLRVALLHIGCLLAALVRFNSCADPSGPPQKLGNIDFLGQSYDILYGNPHGDLSDPGFKVRPVINLSYDSNTWTADGKRLLPDYVESLQYDSCSFAVQSTEITGMESYLQSLSVDVKLEGLPISGIAMFSGSFDYKNLNNKTLKDHRIFIESVAKQLQFEAAVQTGARLHSGFVDEVTRLPLDYDEDDYLRFISFYGTHYSSKVRMGAKAVIRSEFDEVKMSEMHEKGWDLNLAAAGSFGGSRTSCGIIGIHVNETLTKEYESRRKSFKRMHLGCEATADGQLITSPYPIEYTLRPLTELLDSRYIQDMKEIDLKAIRINLEQAVKKYTGDGSMLPTPDRTLTQMKSSESTVKGLQTISCPPEHSLLSCSMRYNASEAQSYRFAHPSERQKDTCVCFSKLAAQCIPWCTKSTIELEVTLSSRIKARSQDDRVKTTAICPLGSRVIGCHINSSRLYENRNEYYTGYYPKDDQSGCVCSYYYDAETSCVASCSRQVRADRHEIRKNYGVGFITVTCSESNFVMGCGVNPADGNNAWYRTAWVDSINSCKCYDEKGATCYAICGQFNSSTERSWLRGRWVQEQIERDGWTSRSSKASVTTDLVVRPIRGFQNVSCRAGMSLMSCGMGNMDGVDSTSHFNTNFEKFRHAYPVNSTTCQCYDYFGAMCFAWCSNAVQGFETVKVTIGSTNVTSATCPYGKKVIGCHVIPFQRVPYHKLLSFYPNENGTSCLCHASDLSTCVASCASNVGSYEVIEKPFNIIKKLFYKILGIDHEIKARCSSPEKYVLGCGTEMLGLLDDDLTGSYLTVHVTPSTSCTCFDRDAAKCYAICGTFGQQEGYQDTFGRQYEDLDDWSFYQETVKLTSHSQVKQRNRVQRILGGTPAVEKEFPSVVSVQLLENGQYEHICGATIIHDSWVLTAAHCLYDQKKQTLRVVAGDLSHDAEREQVHRVTNFFWHEQYDKETFKNDIALLEVDKAFDFSDARVAMAKLPTKSKKFTGSCTVAGWGDTSYKGTPSPDLLKVEIPLVSDLRCAQAHKYFDATSMMCAGEDGKDACQDDSGGPLYCDGFLAGVVSFGVECGNPDFPGVYTKVSHFVDWINNKIRLKSQQNTSP</sequence>
<gene>
    <name evidence="13" type="ORF">DSTB1V02_LOCUS9406</name>
</gene>
<keyword evidence="4" id="KW-0964">Secreted</keyword>
<dbReference type="PROSITE" id="PS00279">
    <property type="entry name" value="MACPF_1"/>
    <property type="match status" value="1"/>
</dbReference>
<evidence type="ECO:0000256" key="2">
    <source>
        <dbReference type="ARBA" id="ARBA00004613"/>
    </source>
</evidence>
<reference evidence="13" key="1">
    <citation type="submission" date="2020-11" db="EMBL/GenBank/DDBJ databases">
        <authorList>
            <person name="Tran Van P."/>
        </authorList>
    </citation>
    <scope>NUCLEOTIDE SEQUENCE</scope>
</reference>
<keyword evidence="8" id="KW-0472">Membrane</keyword>
<dbReference type="InterPro" id="IPR020863">
    <property type="entry name" value="MACPF_CS"/>
</dbReference>
<dbReference type="Gene3D" id="2.40.10.10">
    <property type="entry name" value="Trypsin-like serine proteases"/>
    <property type="match status" value="1"/>
</dbReference>
<feature type="domain" description="MACPF" evidence="12">
    <location>
        <begin position="19"/>
        <end position="337"/>
    </location>
</feature>
<dbReference type="PRINTS" id="PR00722">
    <property type="entry name" value="CHYMOTRYPSIN"/>
</dbReference>
<evidence type="ECO:0000256" key="10">
    <source>
        <dbReference type="SAM" id="SignalP"/>
    </source>
</evidence>
<keyword evidence="5" id="KW-0645">Protease</keyword>
<keyword evidence="6" id="KW-0378">Hydrolase</keyword>
<proteinExistence type="inferred from homology"/>
<dbReference type="SMART" id="SM00457">
    <property type="entry name" value="MACPF"/>
    <property type="match status" value="1"/>
</dbReference>